<dbReference type="EMBL" id="AM456362">
    <property type="protein sequence ID" value="CAN63386.1"/>
    <property type="molecule type" value="Genomic_DNA"/>
</dbReference>
<feature type="region of interest" description="Disordered" evidence="1">
    <location>
        <begin position="90"/>
        <end position="147"/>
    </location>
</feature>
<protein>
    <submittedName>
        <fullName evidence="2">Uncharacterized protein</fullName>
    </submittedName>
</protein>
<evidence type="ECO:0000256" key="1">
    <source>
        <dbReference type="SAM" id="MobiDB-lite"/>
    </source>
</evidence>
<reference evidence="2" key="1">
    <citation type="journal article" date="2007" name="PLoS ONE">
        <title>The first genome sequence of an elite grapevine cultivar (Pinot noir Vitis vinifera L.): coping with a highly heterozygous genome.</title>
        <authorList>
            <person name="Velasco R."/>
            <person name="Zharkikh A."/>
            <person name="Troggio M."/>
            <person name="Cartwright D.A."/>
            <person name="Cestaro A."/>
            <person name="Pruss D."/>
            <person name="Pindo M."/>
            <person name="FitzGerald L.M."/>
            <person name="Vezzulli S."/>
            <person name="Reid J."/>
            <person name="Malacarne G."/>
            <person name="Iliev D."/>
            <person name="Coppola G."/>
            <person name="Wardell B."/>
            <person name="Micheletti D."/>
            <person name="Macalma T."/>
            <person name="Facci M."/>
            <person name="Mitchell J.T."/>
            <person name="Perazzolli M."/>
            <person name="Eldredge G."/>
            <person name="Gatto P."/>
            <person name="Oyzerski R."/>
            <person name="Moretto M."/>
            <person name="Gutin N."/>
            <person name="Stefanini M."/>
            <person name="Chen Y."/>
            <person name="Segala C."/>
            <person name="Davenport C."/>
            <person name="Dematte L."/>
            <person name="Mraz A."/>
            <person name="Battilana J."/>
            <person name="Stormo K."/>
            <person name="Costa F."/>
            <person name="Tao Q."/>
            <person name="Si-Ammour A."/>
            <person name="Harkins T."/>
            <person name="Lackey A."/>
            <person name="Perbost C."/>
            <person name="Taillon B."/>
            <person name="Stella A."/>
            <person name="Solovyev V."/>
            <person name="Fawcett J.A."/>
            <person name="Sterck L."/>
            <person name="Vandepoele K."/>
            <person name="Grando S.M."/>
            <person name="Toppo S."/>
            <person name="Moser C."/>
            <person name="Lanchbury J."/>
            <person name="Bogden R."/>
            <person name="Skolnick M."/>
            <person name="Sgaramella V."/>
            <person name="Bhatnagar S.K."/>
            <person name="Fontana P."/>
            <person name="Gutin A."/>
            <person name="Van de Peer Y."/>
            <person name="Salamini F."/>
            <person name="Viola R."/>
        </authorList>
    </citation>
    <scope>NUCLEOTIDE SEQUENCE</scope>
</reference>
<dbReference type="AlphaFoldDB" id="A5BE77"/>
<gene>
    <name evidence="2" type="ORF">VITISV_017569</name>
</gene>
<sequence>MASENGIMGRDPCWKYCTPMEGNKNGTICNYCGLAIKSDPNSNTKKCPNVPPEVKQEIRRLIEQRNKAKVKKVVDIEEIRAELRDTMGRRHRHVIGEDDEENLGGDGGGDDDDDGDDDVYMYPADMHPDERHAYREAVRASKATEWN</sequence>
<accession>A5BE77</accession>
<feature type="compositionally biased region" description="Acidic residues" evidence="1">
    <location>
        <begin position="97"/>
        <end position="119"/>
    </location>
</feature>
<name>A5BE77_VITVI</name>
<organism evidence="2">
    <name type="scientific">Vitis vinifera</name>
    <name type="common">Grape</name>
    <dbReference type="NCBI Taxonomy" id="29760"/>
    <lineage>
        <taxon>Eukaryota</taxon>
        <taxon>Viridiplantae</taxon>
        <taxon>Streptophyta</taxon>
        <taxon>Embryophyta</taxon>
        <taxon>Tracheophyta</taxon>
        <taxon>Spermatophyta</taxon>
        <taxon>Magnoliopsida</taxon>
        <taxon>eudicotyledons</taxon>
        <taxon>Gunneridae</taxon>
        <taxon>Pentapetalae</taxon>
        <taxon>rosids</taxon>
        <taxon>Vitales</taxon>
        <taxon>Vitaceae</taxon>
        <taxon>Viteae</taxon>
        <taxon>Vitis</taxon>
    </lineage>
</organism>
<proteinExistence type="predicted"/>
<evidence type="ECO:0000313" key="2">
    <source>
        <dbReference type="EMBL" id="CAN63386.1"/>
    </source>
</evidence>
<feature type="compositionally biased region" description="Basic and acidic residues" evidence="1">
    <location>
        <begin position="126"/>
        <end position="139"/>
    </location>
</feature>